<evidence type="ECO:0000313" key="11">
    <source>
        <dbReference type="EMBL" id="MBA2224740.1"/>
    </source>
</evidence>
<feature type="site" description="Transition state stabilizer" evidence="8">
    <location>
        <position position="136"/>
    </location>
</feature>
<dbReference type="InterPro" id="IPR038107">
    <property type="entry name" value="Glycos_transf_N_sf"/>
</dbReference>
<reference evidence="11 12" key="1">
    <citation type="submission" date="2020-07" db="EMBL/GenBank/DDBJ databases">
        <title>Thermogemmata thermophila gen. nov., sp. nov., a novel moderate thermophilic planctomycete from a Kamchatka hot spring.</title>
        <authorList>
            <person name="Elcheninov A.G."/>
            <person name="Podosokorskaya O.A."/>
            <person name="Kovaleva O.L."/>
            <person name="Novikov A."/>
            <person name="Bonch-Osmolovskaya E.A."/>
            <person name="Toshchakov S.V."/>
            <person name="Kublanov I.V."/>
        </authorList>
    </citation>
    <scope>NUCLEOTIDE SEQUENCE [LARGE SCALE GENOMIC DNA]</scope>
    <source>
        <strain evidence="11 12">2918</strain>
    </source>
</reference>
<dbReference type="InterPro" id="IPR039901">
    <property type="entry name" value="Kdotransferase"/>
</dbReference>
<dbReference type="GO" id="GO:0005886">
    <property type="term" value="C:plasma membrane"/>
    <property type="evidence" value="ECO:0007669"/>
    <property type="project" value="UniProtKB-SubCell"/>
</dbReference>
<dbReference type="EC" id="2.4.99.12" evidence="2 9"/>
<comment type="catalytic activity">
    <reaction evidence="6 9">
        <text>lipid IVA (E. coli) + CMP-3-deoxy-beta-D-manno-octulosonate = alpha-Kdo-(2-&gt;6)-lipid IVA (E. coli) + CMP + H(+)</text>
        <dbReference type="Rhea" id="RHEA:28066"/>
        <dbReference type="ChEBI" id="CHEBI:15378"/>
        <dbReference type="ChEBI" id="CHEBI:58603"/>
        <dbReference type="ChEBI" id="CHEBI:60364"/>
        <dbReference type="ChEBI" id="CHEBI:60377"/>
        <dbReference type="ChEBI" id="CHEBI:85987"/>
        <dbReference type="EC" id="2.4.99.12"/>
    </reaction>
</comment>
<feature type="active site" description="Proton acceptor" evidence="7">
    <location>
        <position position="67"/>
    </location>
</feature>
<dbReference type="SUPFAM" id="SSF53756">
    <property type="entry name" value="UDP-Glycosyltransferase/glycogen phosphorylase"/>
    <property type="match status" value="1"/>
</dbReference>
<dbReference type="PANTHER" id="PTHR42755">
    <property type="entry name" value="3-DEOXY-MANNO-OCTULOSONATE CYTIDYLYLTRANSFERASE"/>
    <property type="match status" value="1"/>
</dbReference>
<evidence type="ECO:0000256" key="5">
    <source>
        <dbReference type="ARBA" id="ARBA00031445"/>
    </source>
</evidence>
<evidence type="ECO:0000256" key="7">
    <source>
        <dbReference type="PIRSR" id="PIRSR639901-1"/>
    </source>
</evidence>
<keyword evidence="9" id="KW-0472">Membrane</keyword>
<dbReference type="GO" id="GO:0009245">
    <property type="term" value="P:lipid A biosynthetic process"/>
    <property type="evidence" value="ECO:0007669"/>
    <property type="project" value="TreeGrafter"/>
</dbReference>
<dbReference type="RefSeq" id="WP_194536163.1">
    <property type="nucleotide sequence ID" value="NZ_JACEFB010000001.1"/>
</dbReference>
<evidence type="ECO:0000256" key="8">
    <source>
        <dbReference type="PIRSR" id="PIRSR639901-2"/>
    </source>
</evidence>
<evidence type="ECO:0000256" key="2">
    <source>
        <dbReference type="ARBA" id="ARBA00012621"/>
    </source>
</evidence>
<dbReference type="Gene3D" id="3.40.50.11720">
    <property type="entry name" value="3-Deoxy-D-manno-octulosonic-acid transferase, N-terminal domain"/>
    <property type="match status" value="1"/>
</dbReference>
<comment type="pathway">
    <text evidence="1 9">Bacterial outer membrane biogenesis; LPS core biosynthesis.</text>
</comment>
<keyword evidence="9" id="KW-0448">Lipopolysaccharide biosynthesis</keyword>
<evidence type="ECO:0000256" key="9">
    <source>
        <dbReference type="RuleBase" id="RU365103"/>
    </source>
</evidence>
<evidence type="ECO:0000259" key="10">
    <source>
        <dbReference type="Pfam" id="PF04413"/>
    </source>
</evidence>
<protein>
    <recommendedName>
        <fullName evidence="3 9">3-deoxy-D-manno-octulosonic acid transferase</fullName>
        <shortName evidence="9">Kdo transferase</shortName>
        <ecNumber evidence="2 9">2.4.99.12</ecNumber>
    </recommendedName>
    <alternativeName>
        <fullName evidence="5 9">Lipid IV(A) 3-deoxy-D-manno-octulosonic acid transferase</fullName>
    </alternativeName>
</protein>
<sequence>MLLNLCYVLALSCFFPWLLWRAIRTGRYRRHLPSRLFGPIHLRKGPMVPKSAAEPPAVWFHGVSVGEIHLLVPLVQAFRKRFPHWRVVVSASTDSGLDEARRTFSDLTVLPWPFDFTWAVQQALDTLQPRLIVLAESELWPNFLDAARRRHIPVCVVNGRISPRTAARWQRWPALVWRLLLKPVSHFVVQSEADAQRLRQLGVPPEKITVTGSIKFDGALHYQPGKTQELARWLGLPWPRPASFAADDPSAPSGPPILWLAGSTHPPEEEIVLRVFADLRRRYPRLHLLLVPRHPDHFEEVAQLVAKTGLSWVRRSRHPQPLAALPAVILWDTIGELQAAWGLADVGFVGGSLDGRRGGQSMIEPAGQGIPCLFGPHVWNFRQAAEQLVERGAAIQVPQAADLEPQLERLLQDPQGRRRMGQIAQEFVRSQQGAVHRTLQVLEKLLSAYISGPGERPVATE</sequence>
<evidence type="ECO:0000256" key="6">
    <source>
        <dbReference type="ARBA" id="ARBA00049183"/>
    </source>
</evidence>
<evidence type="ECO:0000256" key="1">
    <source>
        <dbReference type="ARBA" id="ARBA00004713"/>
    </source>
</evidence>
<feature type="domain" description="3-deoxy-D-manno-octulosonic-acid transferase N-terminal" evidence="10">
    <location>
        <begin position="52"/>
        <end position="217"/>
    </location>
</feature>
<dbReference type="GO" id="GO:0009244">
    <property type="term" value="P:lipopolysaccharide core region biosynthetic process"/>
    <property type="evidence" value="ECO:0007669"/>
    <property type="project" value="UniProtKB-UniRule"/>
</dbReference>
<dbReference type="InterPro" id="IPR007507">
    <property type="entry name" value="Glycos_transf_N"/>
</dbReference>
<name>A0A7V8VBF8_9BACT</name>
<keyword evidence="9" id="KW-1003">Cell membrane</keyword>
<proteinExistence type="inferred from homology"/>
<comment type="subcellular location">
    <subcellularLocation>
        <location evidence="9">Cell membrane</location>
    </subcellularLocation>
</comment>
<accession>A0A7V8VBF8</accession>
<keyword evidence="12" id="KW-1185">Reference proteome</keyword>
<dbReference type="AlphaFoldDB" id="A0A7V8VBF8"/>
<gene>
    <name evidence="11" type="ORF">H0921_01030</name>
</gene>
<comment type="caution">
    <text evidence="11">The sequence shown here is derived from an EMBL/GenBank/DDBJ whole genome shotgun (WGS) entry which is preliminary data.</text>
</comment>
<evidence type="ECO:0000256" key="4">
    <source>
        <dbReference type="ARBA" id="ARBA00022679"/>
    </source>
</evidence>
<dbReference type="PANTHER" id="PTHR42755:SF1">
    <property type="entry name" value="3-DEOXY-D-MANNO-OCTULOSONIC ACID TRANSFERASE, MITOCHONDRIAL-RELATED"/>
    <property type="match status" value="1"/>
</dbReference>
<dbReference type="UniPathway" id="UPA00958"/>
<keyword evidence="4 9" id="KW-0808">Transferase</keyword>
<dbReference type="Gene3D" id="3.40.50.2000">
    <property type="entry name" value="Glycogen Phosphorylase B"/>
    <property type="match status" value="1"/>
</dbReference>
<feature type="site" description="Transition state stabilizer" evidence="8">
    <location>
        <position position="215"/>
    </location>
</feature>
<comment type="function">
    <text evidence="9">Involved in lipopolysaccharide (LPS) biosynthesis. Catalyzes the transfer of 3-deoxy-D-manno-octulosonate (Kdo) residue(s) from CMP-Kdo to lipid IV(A), the tetraacyldisaccharide-1,4'-bisphosphate precursor of lipid A.</text>
</comment>
<evidence type="ECO:0000313" key="12">
    <source>
        <dbReference type="Proteomes" id="UP000542342"/>
    </source>
</evidence>
<dbReference type="Proteomes" id="UP000542342">
    <property type="component" value="Unassembled WGS sequence"/>
</dbReference>
<evidence type="ECO:0000256" key="3">
    <source>
        <dbReference type="ARBA" id="ARBA00019077"/>
    </source>
</evidence>
<comment type="similarity">
    <text evidence="9">Belongs to the glycosyltransferase group 1 family.</text>
</comment>
<organism evidence="11 12">
    <name type="scientific">Thermogemmata fonticola</name>
    <dbReference type="NCBI Taxonomy" id="2755323"/>
    <lineage>
        <taxon>Bacteria</taxon>
        <taxon>Pseudomonadati</taxon>
        <taxon>Planctomycetota</taxon>
        <taxon>Planctomycetia</taxon>
        <taxon>Gemmatales</taxon>
        <taxon>Gemmataceae</taxon>
        <taxon>Thermogemmata</taxon>
    </lineage>
</organism>
<dbReference type="GO" id="GO:0043842">
    <property type="term" value="F:Kdo transferase activity"/>
    <property type="evidence" value="ECO:0007669"/>
    <property type="project" value="UniProtKB-EC"/>
</dbReference>
<dbReference type="EMBL" id="JACEFB010000001">
    <property type="protein sequence ID" value="MBA2224740.1"/>
    <property type="molecule type" value="Genomic_DNA"/>
</dbReference>
<dbReference type="Pfam" id="PF04413">
    <property type="entry name" value="Glycos_transf_N"/>
    <property type="match status" value="1"/>
</dbReference>